<dbReference type="Proteomes" id="UP000321424">
    <property type="component" value="Unassembled WGS sequence"/>
</dbReference>
<evidence type="ECO:0000313" key="2">
    <source>
        <dbReference type="EMBL" id="GEM43342.1"/>
    </source>
</evidence>
<dbReference type="EMBL" id="BJXA01000094">
    <property type="protein sequence ID" value="GEM43342.1"/>
    <property type="molecule type" value="Genomic_DNA"/>
</dbReference>
<gene>
    <name evidence="2" type="ORF">NN4_78610</name>
</gene>
<feature type="compositionally biased region" description="Polar residues" evidence="1">
    <location>
        <begin position="93"/>
        <end position="102"/>
    </location>
</feature>
<proteinExistence type="predicted"/>
<dbReference type="RefSeq" id="WP_147141822.1">
    <property type="nucleotide sequence ID" value="NZ_BJXA01000094.1"/>
</dbReference>
<name>A0A511MRW2_9NOCA</name>
<evidence type="ECO:0000256" key="1">
    <source>
        <dbReference type="SAM" id="MobiDB-lite"/>
    </source>
</evidence>
<feature type="region of interest" description="Disordered" evidence="1">
    <location>
        <begin position="82"/>
        <end position="122"/>
    </location>
</feature>
<accession>A0A511MRW2</accession>
<reference evidence="2 3" key="1">
    <citation type="submission" date="2019-07" db="EMBL/GenBank/DDBJ databases">
        <title>Whole genome shotgun sequence of Nocardia ninae NBRC 108245.</title>
        <authorList>
            <person name="Hosoyama A."/>
            <person name="Uohara A."/>
            <person name="Ohji S."/>
            <person name="Ichikawa N."/>
        </authorList>
    </citation>
    <scope>NUCLEOTIDE SEQUENCE [LARGE SCALE GENOMIC DNA]</scope>
    <source>
        <strain evidence="2 3">NBRC 108245</strain>
    </source>
</reference>
<protein>
    <submittedName>
        <fullName evidence="2">Uncharacterized protein</fullName>
    </submittedName>
</protein>
<keyword evidence="3" id="KW-1185">Reference proteome</keyword>
<dbReference type="OrthoDB" id="4571290at2"/>
<comment type="caution">
    <text evidence="2">The sequence shown here is derived from an EMBL/GenBank/DDBJ whole genome shotgun (WGS) entry which is preliminary data.</text>
</comment>
<sequence length="122" mass="14779">MEREHEEAMRTEFTECVELWRATEPSEVSQADYNKAHDAIDRIDHRWQTGPHAEHWHYLNDAFEDWRRNPQTMRRFLDGVSYDRASGNHDGMTDTQYRSQLQARDVTEAQRARQRERSPRYR</sequence>
<feature type="compositionally biased region" description="Basic and acidic residues" evidence="1">
    <location>
        <begin position="105"/>
        <end position="122"/>
    </location>
</feature>
<dbReference type="AlphaFoldDB" id="A0A511MRW2"/>
<organism evidence="2 3">
    <name type="scientific">Nocardia ninae NBRC 108245</name>
    <dbReference type="NCBI Taxonomy" id="1210091"/>
    <lineage>
        <taxon>Bacteria</taxon>
        <taxon>Bacillati</taxon>
        <taxon>Actinomycetota</taxon>
        <taxon>Actinomycetes</taxon>
        <taxon>Mycobacteriales</taxon>
        <taxon>Nocardiaceae</taxon>
        <taxon>Nocardia</taxon>
    </lineage>
</organism>
<evidence type="ECO:0000313" key="3">
    <source>
        <dbReference type="Proteomes" id="UP000321424"/>
    </source>
</evidence>